<gene>
    <name evidence="1" type="ORF">FYJ63_01485</name>
</gene>
<dbReference type="RefSeq" id="WP_229769851.1">
    <property type="nucleotide sequence ID" value="NZ_VUMY01000002.1"/>
</dbReference>
<name>A0A7K0K0K0_9ACTO</name>
<keyword evidence="2" id="KW-1185">Reference proteome</keyword>
<organism evidence="1 2">
    <name type="scientific">Mobiluncus porci</name>
    <dbReference type="NCBI Taxonomy" id="2652278"/>
    <lineage>
        <taxon>Bacteria</taxon>
        <taxon>Bacillati</taxon>
        <taxon>Actinomycetota</taxon>
        <taxon>Actinomycetes</taxon>
        <taxon>Actinomycetales</taxon>
        <taxon>Actinomycetaceae</taxon>
        <taxon>Mobiluncus</taxon>
    </lineage>
</organism>
<accession>A0A7K0K0K0</accession>
<dbReference type="Proteomes" id="UP000442535">
    <property type="component" value="Unassembled WGS sequence"/>
</dbReference>
<dbReference type="AlphaFoldDB" id="A0A7K0K0K0"/>
<sequence>MMAENLEATSLCAPFPAYVDERLRQSSIRHIIGFNLLYGDLSYPLEYQSNCSLTFDENWAPYAQFQGNFRMPDKTTAGFLDPRLDPLIEIIGGYEMEAGDKQAYPLARLHLRSVVWNAPAMNLDITAASSETDLQDFVWYLQTPAPVPTGTVKDALDWCLDTAGNKEPLEYTETGPTVTLPDQGVQQGQNIWDLARDFAAGGQMWFYHDGLGTWHMTPRPVPESTPKTILQTGRQGTVISYQIGQSREDYADGVIVTHEWGSQQKIVGKASVSSPKRWTVVPRRTAATQDQADKEAETLLGRFQDLRRSFEITAKSAYWLRPGDYVTLRIPGVNTACRVSRVQYSFPAGRMSVRLIDPAREVTQ</sequence>
<dbReference type="EMBL" id="VUMY01000002">
    <property type="protein sequence ID" value="MST48938.1"/>
    <property type="molecule type" value="Genomic_DNA"/>
</dbReference>
<protein>
    <submittedName>
        <fullName evidence="1">Uncharacterized protein</fullName>
    </submittedName>
</protein>
<evidence type="ECO:0000313" key="2">
    <source>
        <dbReference type="Proteomes" id="UP000442535"/>
    </source>
</evidence>
<proteinExistence type="predicted"/>
<comment type="caution">
    <text evidence="1">The sequence shown here is derived from an EMBL/GenBank/DDBJ whole genome shotgun (WGS) entry which is preliminary data.</text>
</comment>
<reference evidence="1 2" key="1">
    <citation type="submission" date="2019-08" db="EMBL/GenBank/DDBJ databases">
        <title>In-depth cultivation of the pig gut microbiome towards novel bacterial diversity and tailored functional studies.</title>
        <authorList>
            <person name="Wylensek D."/>
            <person name="Hitch T.C.A."/>
            <person name="Clavel T."/>
        </authorList>
    </citation>
    <scope>NUCLEOTIDE SEQUENCE [LARGE SCALE GENOMIC DNA]</scope>
    <source>
        <strain evidence="1 2">RF-GAM-744-WT-7</strain>
    </source>
</reference>
<evidence type="ECO:0000313" key="1">
    <source>
        <dbReference type="EMBL" id="MST48938.1"/>
    </source>
</evidence>